<proteinExistence type="predicted"/>
<keyword evidence="5" id="KW-1185">Reference proteome</keyword>
<name>A0A7I8J2J5_SPIIN</name>
<dbReference type="AlphaFoldDB" id="A0A7I8J2J5"/>
<organism evidence="4">
    <name type="scientific">Spirodela intermedia</name>
    <name type="common">Intermediate duckweed</name>
    <dbReference type="NCBI Taxonomy" id="51605"/>
    <lineage>
        <taxon>Eukaryota</taxon>
        <taxon>Viridiplantae</taxon>
        <taxon>Streptophyta</taxon>
        <taxon>Embryophyta</taxon>
        <taxon>Tracheophyta</taxon>
        <taxon>Spermatophyta</taxon>
        <taxon>Magnoliopsida</taxon>
        <taxon>Liliopsida</taxon>
        <taxon>Araceae</taxon>
        <taxon>Lemnoideae</taxon>
        <taxon>Spirodela</taxon>
    </lineage>
</organism>
<dbReference type="EMBL" id="LR743594">
    <property type="protein sequence ID" value="CAA2624031.1"/>
    <property type="molecule type" value="Genomic_DNA"/>
</dbReference>
<feature type="region of interest" description="Disordered" evidence="1">
    <location>
        <begin position="53"/>
        <end position="87"/>
    </location>
</feature>
<dbReference type="PANTHER" id="PTHR48412:SF1">
    <property type="entry name" value="ARM REPEAT SUPERFAMILY PROTEIN"/>
    <property type="match status" value="1"/>
</dbReference>
<evidence type="ECO:0000313" key="4">
    <source>
        <dbReference type="EMBL" id="CAA2624031.1"/>
    </source>
</evidence>
<feature type="domain" description="RRP12 HEAT" evidence="2">
    <location>
        <begin position="415"/>
        <end position="681"/>
    </location>
</feature>
<dbReference type="InterPro" id="IPR012978">
    <property type="entry name" value="HEAT_RRP12"/>
</dbReference>
<feature type="compositionally biased region" description="Basic and acidic residues" evidence="1">
    <location>
        <begin position="53"/>
        <end position="64"/>
    </location>
</feature>
<dbReference type="Pfam" id="PF25772">
    <property type="entry name" value="HEAT_RRP12_N"/>
    <property type="match status" value="1"/>
</dbReference>
<reference evidence="4 5" key="1">
    <citation type="submission" date="2019-12" db="EMBL/GenBank/DDBJ databases">
        <authorList>
            <person name="Scholz U."/>
            <person name="Mascher M."/>
            <person name="Fiebig A."/>
        </authorList>
    </citation>
    <scope>NUCLEOTIDE SEQUENCE</scope>
</reference>
<feature type="domain" description="RRP12 N-terminal HEAT" evidence="3">
    <location>
        <begin position="115"/>
        <end position="344"/>
    </location>
</feature>
<dbReference type="EMBL" id="CACRZD030000007">
    <property type="protein sequence ID" value="CAA6663540.1"/>
    <property type="molecule type" value="Genomic_DNA"/>
</dbReference>
<dbReference type="PANTHER" id="PTHR48412">
    <property type="entry name" value="ARM REPEAT SUPERFAMILY PROTEIN"/>
    <property type="match status" value="1"/>
</dbReference>
<evidence type="ECO:0000259" key="3">
    <source>
        <dbReference type="Pfam" id="PF25772"/>
    </source>
</evidence>
<accession>A0A7I8J2J5</accession>
<dbReference type="Pfam" id="PF08161">
    <property type="entry name" value="RRP12_HEAT"/>
    <property type="match status" value="1"/>
</dbReference>
<evidence type="ECO:0000259" key="2">
    <source>
        <dbReference type="Pfam" id="PF08161"/>
    </source>
</evidence>
<gene>
    <name evidence="4" type="ORF">SI7747_07009925</name>
</gene>
<dbReference type="Proteomes" id="UP001189122">
    <property type="component" value="Unassembled WGS sequence"/>
</dbReference>
<dbReference type="InterPro" id="IPR016024">
    <property type="entry name" value="ARM-type_fold"/>
</dbReference>
<evidence type="ECO:0000256" key="1">
    <source>
        <dbReference type="SAM" id="MobiDB-lite"/>
    </source>
</evidence>
<evidence type="ECO:0000313" key="5">
    <source>
        <dbReference type="Proteomes" id="UP001189122"/>
    </source>
</evidence>
<sequence length="810" mass="90317">MKSWEVLAGEVQGLGRVAKKKQRKTKKGCQGAPVDFTAGEEWKAEDGEVEVQKKTARRVLEGSPRRGRRRRRRDVKERPWVSCGMPVQPPRNIDTSAHLPLRCALTFATKGSPDSPAYFAIAIAAVCDASSSDRETLSALSAFLSVLLPYVPPGSVPPHKAREAVSSLVALLENSTPESMAAPTVRSLVGSLGLLAQSVDLEDWSAVKLPLRVLLRFSVDRRPKVRRCAQLSVVKVFRTLKSSIIIGKASKVVFSLFQSYIPLAVKLCSVRHDSKSKKTLEKPENIEVLHVLNIIQHLVAHMSLKFIRKCLPDVCKLFNGKFSMLTRNIIGLLEVILQKLSVDVLEREAENVISVLTSYVSSNKKIPVDTICSASTLLKDTMNTLHHVQPGMWIKRFTLVFRSIAGLLISHPSIGKYCADILRELINMDFFSSNELCEDSTKSVEADIIISMCSSCENVLSTSSSVPNEHILPVISDLFLRLGKHSSLFMKEIVLKLSMWVASLAEGRIELQHVQQCLGSAIVSMGPESFLSIVSISFNAEKQTYSNMWLIPILKKYIVGASLQYFLEHVLPLSKPAEDICSEVRRSSTRKKLMAHVDALWSLLPAFCHYPTDTADHFDSLAKALIEKLKKDQSSHELVSVAIKLELNVDQATGFMKTNFGQKAGCGPYYYLKNFCSSYLLIFSLILLPKSDVIGCLASILGSLNLQNFFSSLLAKIELTNKYDNGRKLENHVQPSNDKMEEKRCLMIELASAFVDGADEDFIIIMFDYIKPHLSVDGIYQCEAFQTLSRILKVWRCTCCNVCYSNIFLI</sequence>
<dbReference type="SUPFAM" id="SSF48371">
    <property type="entry name" value="ARM repeat"/>
    <property type="match status" value="1"/>
</dbReference>
<protein>
    <submittedName>
        <fullName evidence="4">Uncharacterized protein</fullName>
    </submittedName>
</protein>
<dbReference type="InterPro" id="IPR057860">
    <property type="entry name" value="HEAT_RRP12_N"/>
</dbReference>